<feature type="compositionally biased region" description="Low complexity" evidence="1">
    <location>
        <begin position="75"/>
        <end position="90"/>
    </location>
</feature>
<name>A0ABU4KH73_9ACTN</name>
<dbReference type="RefSeq" id="WP_319013275.1">
    <property type="nucleotide sequence ID" value="NZ_JAWJZF010000517.1"/>
</dbReference>
<accession>A0ABU4KH73</accession>
<dbReference type="EMBL" id="JAWJZF010000517">
    <property type="protein sequence ID" value="MDX2297133.1"/>
    <property type="molecule type" value="Genomic_DNA"/>
</dbReference>
<proteinExistence type="predicted"/>
<evidence type="ECO:0000256" key="2">
    <source>
        <dbReference type="SAM" id="Phobius"/>
    </source>
</evidence>
<reference evidence="3 4" key="1">
    <citation type="submission" date="2023-10" db="EMBL/GenBank/DDBJ databases">
        <authorList>
            <person name="Wang X.X."/>
        </authorList>
    </citation>
    <scope>NUCLEOTIDE SEQUENCE [LARGE SCALE GENOMIC DNA]</scope>
    <source>
        <strain evidence="3 4">NBRC 12816</strain>
    </source>
</reference>
<keyword evidence="2" id="KW-0472">Membrane</keyword>
<organism evidence="3 4">
    <name type="scientific">Streptomyces roseolus</name>
    <dbReference type="NCBI Taxonomy" id="67358"/>
    <lineage>
        <taxon>Bacteria</taxon>
        <taxon>Bacillati</taxon>
        <taxon>Actinomycetota</taxon>
        <taxon>Actinomycetes</taxon>
        <taxon>Kitasatosporales</taxon>
        <taxon>Streptomycetaceae</taxon>
        <taxon>Streptomyces</taxon>
    </lineage>
</organism>
<evidence type="ECO:0000256" key="1">
    <source>
        <dbReference type="SAM" id="MobiDB-lite"/>
    </source>
</evidence>
<keyword evidence="2" id="KW-0812">Transmembrane</keyword>
<dbReference type="Proteomes" id="UP001278571">
    <property type="component" value="Unassembled WGS sequence"/>
</dbReference>
<feature type="transmembrane region" description="Helical" evidence="2">
    <location>
        <begin position="41"/>
        <end position="65"/>
    </location>
</feature>
<evidence type="ECO:0000313" key="4">
    <source>
        <dbReference type="Proteomes" id="UP001278571"/>
    </source>
</evidence>
<feature type="region of interest" description="Disordered" evidence="1">
    <location>
        <begin position="1"/>
        <end position="36"/>
    </location>
</feature>
<comment type="caution">
    <text evidence="3">The sequence shown here is derived from an EMBL/GenBank/DDBJ whole genome shotgun (WGS) entry which is preliminary data.</text>
</comment>
<keyword evidence="4" id="KW-1185">Reference proteome</keyword>
<evidence type="ECO:0000313" key="3">
    <source>
        <dbReference type="EMBL" id="MDX2297133.1"/>
    </source>
</evidence>
<evidence type="ECO:0008006" key="5">
    <source>
        <dbReference type="Google" id="ProtNLM"/>
    </source>
</evidence>
<sequence>MGDANTSGSAGRPSGGGEPPSGPPPGPLSGSSARPPRRRGWLLALVGAVVLAVGVAGLLAGTGAFGDGDGEKTRTPAPSATAGDTSTAPTTGPPATSPPGENSADGLLPFGRAHRYESGVEVTVSAPERFSPADSSAGHKAGNIAVKVEVTVRNETGERLELVNVVVQARDGDGREAVQVFDGAEGLLPLSGGLLPDRQAVAVYGFDVPPGAADLIEVEVSVGFTGDSAFWGGELP</sequence>
<feature type="region of interest" description="Disordered" evidence="1">
    <location>
        <begin position="62"/>
        <end position="109"/>
    </location>
</feature>
<gene>
    <name evidence="3" type="ORF">R2363_33770</name>
</gene>
<keyword evidence="2" id="KW-1133">Transmembrane helix</keyword>
<protein>
    <recommendedName>
        <fullName evidence="5">DUF4352 domain-containing protein</fullName>
    </recommendedName>
</protein>